<dbReference type="RefSeq" id="WP_135786682.1">
    <property type="nucleotide sequence ID" value="NZ_SRRT01000005.1"/>
</dbReference>
<feature type="region of interest" description="Disordered" evidence="8">
    <location>
        <begin position="91"/>
        <end position="132"/>
    </location>
</feature>
<gene>
    <name evidence="12" type="ORF">E5083_17735</name>
</gene>
<evidence type="ECO:0000256" key="1">
    <source>
        <dbReference type="ARBA" id="ARBA00004191"/>
    </source>
</evidence>
<keyword evidence="9" id="KW-0812">Transmembrane</keyword>
<dbReference type="PROSITE" id="PS51884">
    <property type="entry name" value="CHAPLIN"/>
    <property type="match status" value="2"/>
</dbReference>
<feature type="compositionally biased region" description="Pro residues" evidence="8">
    <location>
        <begin position="178"/>
        <end position="208"/>
    </location>
</feature>
<evidence type="ECO:0000256" key="6">
    <source>
        <dbReference type="ARBA" id="ARBA00023087"/>
    </source>
</evidence>
<name>A0A4Z1D1X6_9ACTN</name>
<dbReference type="GeneID" id="95449445"/>
<protein>
    <submittedName>
        <fullName evidence="12">Chaplin</fullName>
    </submittedName>
</protein>
<dbReference type="InterPro" id="IPR005528">
    <property type="entry name" value="ChpA-H"/>
</dbReference>
<keyword evidence="5" id="KW-0130">Cell adhesion</keyword>
<evidence type="ECO:0000256" key="8">
    <source>
        <dbReference type="SAM" id="MobiDB-lite"/>
    </source>
</evidence>
<sequence length="254" mass="24115">MKRATRNGVIGVAAASGAMAMAMPVSAAFAAGGATADGAAVGSPGVLSGNTVQAPVSVPLNACGNSVDVVGLLNPAFGNSCANTGSDNGGAVSDGGSGSKAGGSSTGGSKAGGTRAGNVGGGGATAHSVTKGSPGVLSGNGLQLPVDIPVNACGNSVDVVGALNPAFGNHCENHSEAPTPPPVAPPTPPKHQPPAPPKHQPPAPPKTVVPPTHETPPSLAHTGADFAAPALVGSAAFLVAGAALYRRFRPGSMV</sequence>
<keyword evidence="9" id="KW-1133">Transmembrane helix</keyword>
<evidence type="ECO:0000256" key="7">
    <source>
        <dbReference type="PROSITE-ProRule" id="PRU01232"/>
    </source>
</evidence>
<proteinExistence type="predicted"/>
<evidence type="ECO:0000313" key="13">
    <source>
        <dbReference type="Proteomes" id="UP000298159"/>
    </source>
</evidence>
<evidence type="ECO:0000256" key="9">
    <source>
        <dbReference type="SAM" id="Phobius"/>
    </source>
</evidence>
<feature type="chain" id="PRO_5038863353" evidence="10">
    <location>
        <begin position="28"/>
        <end position="254"/>
    </location>
</feature>
<feature type="signal peptide" evidence="10">
    <location>
        <begin position="1"/>
        <end position="27"/>
    </location>
</feature>
<organism evidence="12 13">
    <name type="scientific">Streptomyces bauhiniae</name>
    <dbReference type="NCBI Taxonomy" id="2340725"/>
    <lineage>
        <taxon>Bacteria</taxon>
        <taxon>Bacillati</taxon>
        <taxon>Actinomycetota</taxon>
        <taxon>Actinomycetes</taxon>
        <taxon>Kitasatosporales</taxon>
        <taxon>Streptomycetaceae</taxon>
        <taxon>Streptomyces</taxon>
    </lineage>
</organism>
<dbReference type="EMBL" id="SRRT01000005">
    <property type="protein sequence ID" value="TGN75527.1"/>
    <property type="molecule type" value="Genomic_DNA"/>
</dbReference>
<feature type="region of interest" description="Disordered" evidence="8">
    <location>
        <begin position="171"/>
        <end position="221"/>
    </location>
</feature>
<keyword evidence="4 10" id="KW-0732">Signal</keyword>
<feature type="domain" description="Chaplin" evidence="11">
    <location>
        <begin position="133"/>
        <end position="173"/>
    </location>
</feature>
<evidence type="ECO:0000313" key="12">
    <source>
        <dbReference type="EMBL" id="TGN75527.1"/>
    </source>
</evidence>
<comment type="caution">
    <text evidence="12">The sequence shown here is derived from an EMBL/GenBank/DDBJ whole genome shotgun (WGS) entry which is preliminary data.</text>
</comment>
<comment type="subcellular location">
    <subcellularLocation>
        <location evidence="1">Secreted</location>
        <location evidence="1">Cell wall</location>
    </subcellularLocation>
</comment>
<keyword evidence="13" id="KW-1185">Reference proteome</keyword>
<keyword evidence="3" id="KW-0964">Secreted</keyword>
<evidence type="ECO:0000256" key="3">
    <source>
        <dbReference type="ARBA" id="ARBA00022525"/>
    </source>
</evidence>
<evidence type="ECO:0000259" key="11">
    <source>
        <dbReference type="PROSITE" id="PS51884"/>
    </source>
</evidence>
<reference evidence="12 13" key="1">
    <citation type="submission" date="2019-04" db="EMBL/GenBank/DDBJ databases">
        <title>Streptomyces sp. nov. Bv016 isolated from bark of Buahinia variegata.</title>
        <authorList>
            <person name="Kanchanasin P."/>
            <person name="Tanasupawat S."/>
            <person name="Yuki M."/>
            <person name="Kudo T."/>
        </authorList>
    </citation>
    <scope>NUCLEOTIDE SEQUENCE [LARGE SCALE GENOMIC DNA]</scope>
    <source>
        <strain evidence="12 13">Bv016</strain>
    </source>
</reference>
<dbReference type="Proteomes" id="UP000298159">
    <property type="component" value="Unassembled WGS sequence"/>
</dbReference>
<dbReference type="Pfam" id="PF03777">
    <property type="entry name" value="ChpA-C"/>
    <property type="match status" value="2"/>
</dbReference>
<evidence type="ECO:0000256" key="10">
    <source>
        <dbReference type="SAM" id="SignalP"/>
    </source>
</evidence>
<keyword evidence="9" id="KW-0472">Membrane</keyword>
<dbReference type="AlphaFoldDB" id="A0A4Z1D1X6"/>
<evidence type="ECO:0000256" key="4">
    <source>
        <dbReference type="ARBA" id="ARBA00022729"/>
    </source>
</evidence>
<keyword evidence="2" id="KW-0134">Cell wall</keyword>
<feature type="domain" description="Chaplin" evidence="11">
    <location>
        <begin position="43"/>
        <end position="83"/>
    </location>
</feature>
<evidence type="ECO:0000256" key="2">
    <source>
        <dbReference type="ARBA" id="ARBA00022512"/>
    </source>
</evidence>
<evidence type="ECO:0000256" key="5">
    <source>
        <dbReference type="ARBA" id="ARBA00022889"/>
    </source>
</evidence>
<feature type="compositionally biased region" description="Gly residues" evidence="8">
    <location>
        <begin position="92"/>
        <end position="124"/>
    </location>
</feature>
<keyword evidence="6 7" id="KW-0034">Amyloid</keyword>
<feature type="transmembrane region" description="Helical" evidence="9">
    <location>
        <begin position="226"/>
        <end position="245"/>
    </location>
</feature>
<accession>A0A4Z1D1X6</accession>
<dbReference type="GO" id="GO:0007155">
    <property type="term" value="P:cell adhesion"/>
    <property type="evidence" value="ECO:0007669"/>
    <property type="project" value="UniProtKB-KW"/>
</dbReference>